<comment type="caution">
    <text evidence="1">The sequence shown here is derived from an EMBL/GenBank/DDBJ whole genome shotgun (WGS) entry which is preliminary data.</text>
</comment>
<evidence type="ECO:0008006" key="3">
    <source>
        <dbReference type="Google" id="ProtNLM"/>
    </source>
</evidence>
<dbReference type="PANTHER" id="PTHR12393">
    <property type="entry name" value="SPHINGOMYELIN PHOSPHODIESTERASE RELATED"/>
    <property type="match status" value="1"/>
</dbReference>
<dbReference type="SUPFAM" id="SSF140860">
    <property type="entry name" value="Pseudo ankyrin repeat-like"/>
    <property type="match status" value="1"/>
</dbReference>
<dbReference type="Proteomes" id="UP000236333">
    <property type="component" value="Unassembled WGS sequence"/>
</dbReference>
<protein>
    <recommendedName>
        <fullName evidence="3">Ankyrin repeat domain-containing protein</fullName>
    </recommendedName>
</protein>
<dbReference type="GO" id="GO:0071944">
    <property type="term" value="C:cell periphery"/>
    <property type="evidence" value="ECO:0007669"/>
    <property type="project" value="TreeGrafter"/>
</dbReference>
<dbReference type="GO" id="GO:0016020">
    <property type="term" value="C:membrane"/>
    <property type="evidence" value="ECO:0007669"/>
    <property type="project" value="TreeGrafter"/>
</dbReference>
<dbReference type="EMBL" id="PGGS01000089">
    <property type="protein sequence ID" value="PNH09463.1"/>
    <property type="molecule type" value="Genomic_DNA"/>
</dbReference>
<evidence type="ECO:0000313" key="2">
    <source>
        <dbReference type="Proteomes" id="UP000236333"/>
    </source>
</evidence>
<dbReference type="GO" id="GO:0030149">
    <property type="term" value="P:sphingolipid catabolic process"/>
    <property type="evidence" value="ECO:0007669"/>
    <property type="project" value="TreeGrafter"/>
</dbReference>
<dbReference type="AlphaFoldDB" id="A0A2J8AAF5"/>
<name>A0A2J8AAF5_9CHLO</name>
<dbReference type="Gene3D" id="1.25.40.20">
    <property type="entry name" value="Ankyrin repeat-containing domain"/>
    <property type="match status" value="2"/>
</dbReference>
<dbReference type="GO" id="GO:0005783">
    <property type="term" value="C:endoplasmic reticulum"/>
    <property type="evidence" value="ECO:0007669"/>
    <property type="project" value="TreeGrafter"/>
</dbReference>
<accession>A0A2J8AAF5</accession>
<dbReference type="GO" id="GO:0004620">
    <property type="term" value="F:phospholipase activity"/>
    <property type="evidence" value="ECO:0007669"/>
    <property type="project" value="TreeGrafter"/>
</dbReference>
<gene>
    <name evidence="1" type="ORF">TSOC_003908</name>
</gene>
<dbReference type="InterPro" id="IPR036770">
    <property type="entry name" value="Ankyrin_rpt-contain_sf"/>
</dbReference>
<dbReference type="GO" id="GO:0046513">
    <property type="term" value="P:ceramide biosynthetic process"/>
    <property type="evidence" value="ECO:0007669"/>
    <property type="project" value="TreeGrafter"/>
</dbReference>
<reference evidence="1 2" key="1">
    <citation type="journal article" date="2017" name="Mol. Biol. Evol.">
        <title>The 4-celled Tetrabaena socialis nuclear genome reveals the essential components for genetic control of cell number at the origin of multicellularity in the volvocine lineage.</title>
        <authorList>
            <person name="Featherston J."/>
            <person name="Arakaki Y."/>
            <person name="Hanschen E.R."/>
            <person name="Ferris P.J."/>
            <person name="Michod R.E."/>
            <person name="Olson B.J.S.C."/>
            <person name="Nozaki H."/>
            <person name="Durand P.M."/>
        </authorList>
    </citation>
    <scope>NUCLEOTIDE SEQUENCE [LARGE SCALE GENOMIC DNA]</scope>
    <source>
        <strain evidence="1 2">NIES-571</strain>
    </source>
</reference>
<dbReference type="PANTHER" id="PTHR12393:SF6">
    <property type="entry name" value="SPHINGOMYELIN PHOSPHODIESTERASE 2"/>
    <property type="match status" value="1"/>
</dbReference>
<sequence length="515" mass="53556">MPQQHARGACGTAAAATGPPDIWLPELLQLLAGSLPPTEVACVLRLTSRAAAAQFRGPLHTTIRLSHPVPHREFAWRWGRPGAMRGLSQSRRRQLPCLTARSGSLANLEVLLAGGDRGMVLQDRVYDAAAAAGQLEVCRWLHLQGCPRGAGALLGAARGGHQAVCEWLLASGCALDRRAAGEAAGGGHVGLMQGLLRADPSPDVPALARGVAEGCELHTLQRLHDTLLDSVGAELALEDRGLVVAATAASPTPDWRAKVEWLAARGYPRSDLACQAAARRPDGAARLGWLRQQGYGLTPAVAEEAAGAGNVGALELALAAGVVLDAAAARRAARRAAEGGHLAALRVLLRAGGPSALRCAAPAAAEQGHLGAVEWLLGALGATEVLTAGVFAAAARSGSVELLAWLRARGCPWSARVFAAAAEGGSEEQLEWLAEAGCPMGADDEPYVRALINRDLAMLRCLKRLGCPLPACLLRLAVVFFGTRAISSAGGVLCWLLAAGCSVAEVRRQPQQWLL</sequence>
<organism evidence="1 2">
    <name type="scientific">Tetrabaena socialis</name>
    <dbReference type="NCBI Taxonomy" id="47790"/>
    <lineage>
        <taxon>Eukaryota</taxon>
        <taxon>Viridiplantae</taxon>
        <taxon>Chlorophyta</taxon>
        <taxon>core chlorophytes</taxon>
        <taxon>Chlorophyceae</taxon>
        <taxon>CS clade</taxon>
        <taxon>Chlamydomonadales</taxon>
        <taxon>Tetrabaenaceae</taxon>
        <taxon>Tetrabaena</taxon>
    </lineage>
</organism>
<keyword evidence="2" id="KW-1185">Reference proteome</keyword>
<evidence type="ECO:0000313" key="1">
    <source>
        <dbReference type="EMBL" id="PNH09463.1"/>
    </source>
</evidence>
<proteinExistence type="predicted"/>